<protein>
    <submittedName>
        <fullName evidence="5">Signal transduction histidine kinase</fullName>
    </submittedName>
</protein>
<evidence type="ECO:0000256" key="1">
    <source>
        <dbReference type="ARBA" id="ARBA00022679"/>
    </source>
</evidence>
<dbReference type="PANTHER" id="PTHR24421:SF61">
    <property type="entry name" value="OXYGEN SENSOR HISTIDINE KINASE NREB"/>
    <property type="match status" value="1"/>
</dbReference>
<dbReference type="InterPro" id="IPR003018">
    <property type="entry name" value="GAF"/>
</dbReference>
<feature type="domain" description="GAF" evidence="4">
    <location>
        <begin position="51"/>
        <end position="197"/>
    </location>
</feature>
<organism evidence="5 6">
    <name type="scientific">Aeromicrobium panaciterrae</name>
    <dbReference type="NCBI Taxonomy" id="363861"/>
    <lineage>
        <taxon>Bacteria</taxon>
        <taxon>Bacillati</taxon>
        <taxon>Actinomycetota</taxon>
        <taxon>Actinomycetes</taxon>
        <taxon>Propionibacteriales</taxon>
        <taxon>Nocardioidaceae</taxon>
        <taxon>Aeromicrobium</taxon>
    </lineage>
</organism>
<dbReference type="InterPro" id="IPR036890">
    <property type="entry name" value="HATPase_C_sf"/>
</dbReference>
<reference evidence="5 6" key="1">
    <citation type="submission" date="2023-07" db="EMBL/GenBank/DDBJ databases">
        <title>Sorghum-associated microbial communities from plants grown in Nebraska, USA.</title>
        <authorList>
            <person name="Schachtman D."/>
        </authorList>
    </citation>
    <scope>NUCLEOTIDE SEQUENCE [LARGE SCALE GENOMIC DNA]</scope>
    <source>
        <strain evidence="5 6">BE248</strain>
    </source>
</reference>
<keyword evidence="3" id="KW-0902">Two-component regulatory system</keyword>
<sequence length="561" mass="60183">MGAKRPSPDGPQLESEVLLRQFVEQAGEVMSAQARLRELIRVNNDLTSNLDLPTLLRRIVEIGVDLIQARYGAMGVVGDERRLEQFIHVGMADNIVAQIEHLPEGKGLLGALIDDPQPVRLASISSDARSSGFPAHHPPMDSFIGVPIRVREKVFGNLYLTDSKNGQFSADDEELAQALAATAGIAIENARLFEDSEYRARWSTALVDVSRRLMSADEGDELDALIERLRDLAQADLVSVALSPGSSDELMVERAVGLGADSLLASTFAVEGTSAAEPMRTGEPAIVGNLSLHPAHGFDEQTQLGNAMIIPFSSSETATGVLCVARTSDRPPFAPRDLDMGVSFAGHISLALDRTEIHLTRRRMELLEDRSRIARDLHDHVIQRLFATGLNLQATAAGADAGTADKIMDQIREIDGAIAQIRQSIFAIRRDAESTSASLRARILEIVDRSGDQLPNKPRVTFLGPVDLMADAALTDDVSAAVTEALANAVRHAEATHVQISVSAIAGRVTIEVIDDGVGPGKTPRLSGLANLRDRAEARGGTFEILQAAGGGTRVAWSVPV</sequence>
<dbReference type="Pfam" id="PF07730">
    <property type="entry name" value="HisKA_3"/>
    <property type="match status" value="1"/>
</dbReference>
<dbReference type="Gene3D" id="3.30.450.40">
    <property type="match status" value="2"/>
</dbReference>
<dbReference type="Pfam" id="PF13185">
    <property type="entry name" value="GAF_2"/>
    <property type="match status" value="2"/>
</dbReference>
<dbReference type="PANTHER" id="PTHR24421">
    <property type="entry name" value="NITRATE/NITRITE SENSOR PROTEIN NARX-RELATED"/>
    <property type="match status" value="1"/>
</dbReference>
<dbReference type="Pfam" id="PF13581">
    <property type="entry name" value="HATPase_c_2"/>
    <property type="match status" value="1"/>
</dbReference>
<evidence type="ECO:0000256" key="2">
    <source>
        <dbReference type="ARBA" id="ARBA00022777"/>
    </source>
</evidence>
<dbReference type="GO" id="GO:0016301">
    <property type="term" value="F:kinase activity"/>
    <property type="evidence" value="ECO:0007669"/>
    <property type="project" value="UniProtKB-KW"/>
</dbReference>
<proteinExistence type="predicted"/>
<comment type="caution">
    <text evidence="5">The sequence shown here is derived from an EMBL/GenBank/DDBJ whole genome shotgun (WGS) entry which is preliminary data.</text>
</comment>
<dbReference type="InterPro" id="IPR050482">
    <property type="entry name" value="Sensor_HK_TwoCompSys"/>
</dbReference>
<accession>A0ABU1UJ51</accession>
<dbReference type="InterPro" id="IPR003594">
    <property type="entry name" value="HATPase_dom"/>
</dbReference>
<dbReference type="Gene3D" id="3.30.565.10">
    <property type="entry name" value="Histidine kinase-like ATPase, C-terminal domain"/>
    <property type="match status" value="1"/>
</dbReference>
<dbReference type="SUPFAM" id="SSF55781">
    <property type="entry name" value="GAF domain-like"/>
    <property type="match status" value="2"/>
</dbReference>
<keyword evidence="2 5" id="KW-0418">Kinase</keyword>
<dbReference type="CDD" id="cd16917">
    <property type="entry name" value="HATPase_UhpB-NarQ-NarX-like"/>
    <property type="match status" value="1"/>
</dbReference>
<dbReference type="EMBL" id="JAVDWH010000001">
    <property type="protein sequence ID" value="MDR7085209.1"/>
    <property type="molecule type" value="Genomic_DNA"/>
</dbReference>
<evidence type="ECO:0000256" key="3">
    <source>
        <dbReference type="ARBA" id="ARBA00023012"/>
    </source>
</evidence>
<dbReference type="RefSeq" id="WP_309965087.1">
    <property type="nucleotide sequence ID" value="NZ_JAVDWH010000001.1"/>
</dbReference>
<evidence type="ECO:0000259" key="4">
    <source>
        <dbReference type="SMART" id="SM00065"/>
    </source>
</evidence>
<feature type="domain" description="GAF" evidence="4">
    <location>
        <begin position="217"/>
        <end position="362"/>
    </location>
</feature>
<dbReference type="InterPro" id="IPR011712">
    <property type="entry name" value="Sig_transdc_His_kin_sub3_dim/P"/>
</dbReference>
<dbReference type="SUPFAM" id="SSF55874">
    <property type="entry name" value="ATPase domain of HSP90 chaperone/DNA topoisomerase II/histidine kinase"/>
    <property type="match status" value="1"/>
</dbReference>
<gene>
    <name evidence="5" type="ORF">J2X11_000048</name>
</gene>
<dbReference type="Proteomes" id="UP001257739">
    <property type="component" value="Unassembled WGS sequence"/>
</dbReference>
<dbReference type="InterPro" id="IPR029016">
    <property type="entry name" value="GAF-like_dom_sf"/>
</dbReference>
<name>A0ABU1UJ51_9ACTN</name>
<keyword evidence="1" id="KW-0808">Transferase</keyword>
<dbReference type="Gene3D" id="1.20.5.1930">
    <property type="match status" value="1"/>
</dbReference>
<keyword evidence="6" id="KW-1185">Reference proteome</keyword>
<dbReference type="SMART" id="SM00065">
    <property type="entry name" value="GAF"/>
    <property type="match status" value="2"/>
</dbReference>
<evidence type="ECO:0000313" key="5">
    <source>
        <dbReference type="EMBL" id="MDR7085209.1"/>
    </source>
</evidence>
<evidence type="ECO:0000313" key="6">
    <source>
        <dbReference type="Proteomes" id="UP001257739"/>
    </source>
</evidence>